<gene>
    <name evidence="2" type="ORF">SAMN05216410_1943</name>
</gene>
<dbReference type="OrthoDB" id="3194910at2"/>
<dbReference type="Gene3D" id="3.90.1150.30">
    <property type="match status" value="1"/>
</dbReference>
<proteinExistence type="predicted"/>
<sequence length="153" mass="16687">MDTGFPPTTGAALPADPAQWCREVCLGLPDTSVDSPFGPGAEVFRIQRKMFALLSRNPRVSEHPIVNLKADPDELPLLIANYDWILPGFHMNKRHWITVELRAGGDLELVEGLVEDSYDNVVLGLPGRLKSPLRGAVPQPMERPGLGNPSGRG</sequence>
<dbReference type="AlphaFoldDB" id="A0A1G6MQP6"/>
<dbReference type="RefSeq" id="WP_093182799.1">
    <property type="nucleotide sequence ID" value="NZ_FMYH01000003.1"/>
</dbReference>
<reference evidence="2 3" key="1">
    <citation type="submission" date="2016-09" db="EMBL/GenBank/DDBJ databases">
        <authorList>
            <person name="Capua I."/>
            <person name="De Benedictis P."/>
            <person name="Joannis T."/>
            <person name="Lombin L.H."/>
            <person name="Cattoli G."/>
        </authorList>
    </citation>
    <scope>NUCLEOTIDE SEQUENCE [LARGE SCALE GENOMIC DNA]</scope>
    <source>
        <strain evidence="2 3">ISLP-3</strain>
    </source>
</reference>
<dbReference type="SUPFAM" id="SSF142906">
    <property type="entry name" value="YjbR-like"/>
    <property type="match status" value="1"/>
</dbReference>
<evidence type="ECO:0000313" key="2">
    <source>
        <dbReference type="EMBL" id="SDC57859.1"/>
    </source>
</evidence>
<dbReference type="InterPro" id="IPR007351">
    <property type="entry name" value="YjbR"/>
</dbReference>
<feature type="region of interest" description="Disordered" evidence="1">
    <location>
        <begin position="133"/>
        <end position="153"/>
    </location>
</feature>
<dbReference type="Pfam" id="PF04237">
    <property type="entry name" value="YjbR"/>
    <property type="match status" value="1"/>
</dbReference>
<dbReference type="EMBL" id="FMYH01000003">
    <property type="protein sequence ID" value="SDC57859.1"/>
    <property type="molecule type" value="Genomic_DNA"/>
</dbReference>
<organism evidence="2 3">
    <name type="scientific">Sanguibacter gelidistatuariae</name>
    <dbReference type="NCBI Taxonomy" id="1814289"/>
    <lineage>
        <taxon>Bacteria</taxon>
        <taxon>Bacillati</taxon>
        <taxon>Actinomycetota</taxon>
        <taxon>Actinomycetes</taxon>
        <taxon>Micrococcales</taxon>
        <taxon>Sanguibacteraceae</taxon>
        <taxon>Sanguibacter</taxon>
    </lineage>
</organism>
<dbReference type="PANTHER" id="PTHR35145:SF1">
    <property type="entry name" value="CYTOPLASMIC PROTEIN"/>
    <property type="match status" value="1"/>
</dbReference>
<evidence type="ECO:0000256" key="1">
    <source>
        <dbReference type="SAM" id="MobiDB-lite"/>
    </source>
</evidence>
<keyword evidence="2" id="KW-0238">DNA-binding</keyword>
<dbReference type="STRING" id="1814289.SAMN05216410_1943"/>
<protein>
    <submittedName>
        <fullName evidence="2">Predicted DNA-binding protein, MmcQ/YjbR family</fullName>
    </submittedName>
</protein>
<dbReference type="InterPro" id="IPR038056">
    <property type="entry name" value="YjbR-like_sf"/>
</dbReference>
<dbReference type="GO" id="GO:0003677">
    <property type="term" value="F:DNA binding"/>
    <property type="evidence" value="ECO:0007669"/>
    <property type="project" value="UniProtKB-KW"/>
</dbReference>
<evidence type="ECO:0000313" key="3">
    <source>
        <dbReference type="Proteomes" id="UP000199039"/>
    </source>
</evidence>
<keyword evidence="3" id="KW-1185">Reference proteome</keyword>
<dbReference type="PANTHER" id="PTHR35145">
    <property type="entry name" value="CYTOPLASMIC PROTEIN-RELATED"/>
    <property type="match status" value="1"/>
</dbReference>
<dbReference type="InterPro" id="IPR058532">
    <property type="entry name" value="YjbR/MT2646/Rv2570-like"/>
</dbReference>
<accession>A0A1G6MQP6</accession>
<name>A0A1G6MQP6_9MICO</name>
<dbReference type="Proteomes" id="UP000199039">
    <property type="component" value="Unassembled WGS sequence"/>
</dbReference>